<dbReference type="InterPro" id="IPR040442">
    <property type="entry name" value="Pyrv_kinase-like_dom_sf"/>
</dbReference>
<keyword evidence="20" id="KW-1185">Reference proteome</keyword>
<dbReference type="STRING" id="226505.SAMN05444394_3601"/>
<dbReference type="NCBIfam" id="NF005057">
    <property type="entry name" value="PRK06464.1"/>
    <property type="match status" value="1"/>
</dbReference>
<keyword evidence="19" id="KW-0670">Pyruvate</keyword>
<dbReference type="InterPro" id="IPR002192">
    <property type="entry name" value="PPDK_AMP/ATP-bd"/>
</dbReference>
<keyword evidence="9 15" id="KW-0547">Nucleotide-binding</keyword>
<evidence type="ECO:0000256" key="13">
    <source>
        <dbReference type="ARBA" id="ARBA00033470"/>
    </source>
</evidence>
<comment type="similarity">
    <text evidence="4 15">Belongs to the PEP-utilizing enzyme family.</text>
</comment>
<dbReference type="FunFam" id="3.30.1490.20:FF:000010">
    <property type="entry name" value="Phosphoenolpyruvate synthase"/>
    <property type="match status" value="1"/>
</dbReference>
<dbReference type="PROSITE" id="PS00742">
    <property type="entry name" value="PEP_ENZYMES_2"/>
    <property type="match status" value="1"/>
</dbReference>
<dbReference type="InterPro" id="IPR036637">
    <property type="entry name" value="Phosphohistidine_dom_sf"/>
</dbReference>
<keyword evidence="8 15" id="KW-0479">Metal-binding</keyword>
<dbReference type="InterPro" id="IPR013815">
    <property type="entry name" value="ATP_grasp_subdomain_1"/>
</dbReference>
<dbReference type="SUPFAM" id="SSF52009">
    <property type="entry name" value="Phosphohistidine domain"/>
    <property type="match status" value="1"/>
</dbReference>
<dbReference type="FunFam" id="3.30.470.20:FF:000017">
    <property type="entry name" value="Phosphoenolpyruvate synthase"/>
    <property type="match status" value="1"/>
</dbReference>
<dbReference type="Pfam" id="PF00391">
    <property type="entry name" value="PEP-utilizers"/>
    <property type="match status" value="1"/>
</dbReference>
<dbReference type="InterPro" id="IPR000121">
    <property type="entry name" value="PEP_util_C"/>
</dbReference>
<evidence type="ECO:0000259" key="17">
    <source>
        <dbReference type="Pfam" id="PF01326"/>
    </source>
</evidence>
<comment type="function">
    <text evidence="2 15">Catalyzes the phosphorylation of pyruvate to phosphoenolpyruvate.</text>
</comment>
<evidence type="ECO:0000259" key="16">
    <source>
        <dbReference type="Pfam" id="PF00391"/>
    </source>
</evidence>
<dbReference type="InterPro" id="IPR006319">
    <property type="entry name" value="PEP_synth"/>
</dbReference>
<evidence type="ECO:0000256" key="6">
    <source>
        <dbReference type="ARBA" id="ARBA00021623"/>
    </source>
</evidence>
<evidence type="ECO:0000256" key="11">
    <source>
        <dbReference type="ARBA" id="ARBA00022840"/>
    </source>
</evidence>
<dbReference type="SUPFAM" id="SSF56059">
    <property type="entry name" value="Glutathione synthetase ATP-binding domain-like"/>
    <property type="match status" value="1"/>
</dbReference>
<comment type="pathway">
    <text evidence="3 15">Carbohydrate biosynthesis; gluconeogenesis.</text>
</comment>
<dbReference type="PRINTS" id="PR01736">
    <property type="entry name" value="PHPHTRNFRASE"/>
</dbReference>
<dbReference type="Pfam" id="PF02896">
    <property type="entry name" value="PEP-utilizers_C"/>
    <property type="match status" value="1"/>
</dbReference>
<evidence type="ECO:0000256" key="10">
    <source>
        <dbReference type="ARBA" id="ARBA00022777"/>
    </source>
</evidence>
<evidence type="ECO:0000256" key="7">
    <source>
        <dbReference type="ARBA" id="ARBA00022679"/>
    </source>
</evidence>
<protein>
    <recommendedName>
        <fullName evidence="6 15">Phosphoenolpyruvate synthase</fullName>
        <shortName evidence="15">PEP synthase</shortName>
        <ecNumber evidence="5 15">2.7.9.2</ecNumber>
    </recommendedName>
    <alternativeName>
        <fullName evidence="13 15">Pyruvate, water dikinase</fullName>
    </alternativeName>
</protein>
<evidence type="ECO:0000313" key="20">
    <source>
        <dbReference type="Proteomes" id="UP000185221"/>
    </source>
</evidence>
<evidence type="ECO:0000256" key="8">
    <source>
        <dbReference type="ARBA" id="ARBA00022723"/>
    </source>
</evidence>
<dbReference type="EMBL" id="FSRC01000003">
    <property type="protein sequence ID" value="SIO15468.1"/>
    <property type="molecule type" value="Genomic_DNA"/>
</dbReference>
<comment type="catalytic activity">
    <reaction evidence="14 15">
        <text>pyruvate + ATP + H2O = phosphoenolpyruvate + AMP + phosphate + 2 H(+)</text>
        <dbReference type="Rhea" id="RHEA:11364"/>
        <dbReference type="ChEBI" id="CHEBI:15361"/>
        <dbReference type="ChEBI" id="CHEBI:15377"/>
        <dbReference type="ChEBI" id="CHEBI:15378"/>
        <dbReference type="ChEBI" id="CHEBI:30616"/>
        <dbReference type="ChEBI" id="CHEBI:43474"/>
        <dbReference type="ChEBI" id="CHEBI:58702"/>
        <dbReference type="ChEBI" id="CHEBI:456215"/>
        <dbReference type="EC" id="2.7.9.2"/>
    </reaction>
</comment>
<dbReference type="AlphaFoldDB" id="A0A1N6H6P0"/>
<dbReference type="GO" id="GO:0005524">
    <property type="term" value="F:ATP binding"/>
    <property type="evidence" value="ECO:0007669"/>
    <property type="project" value="UniProtKB-KW"/>
</dbReference>
<dbReference type="Gene3D" id="3.30.470.20">
    <property type="entry name" value="ATP-grasp fold, B domain"/>
    <property type="match status" value="1"/>
</dbReference>
<evidence type="ECO:0000256" key="3">
    <source>
        <dbReference type="ARBA" id="ARBA00004742"/>
    </source>
</evidence>
<dbReference type="PANTHER" id="PTHR43030">
    <property type="entry name" value="PHOSPHOENOLPYRUVATE SYNTHASE"/>
    <property type="match status" value="1"/>
</dbReference>
<dbReference type="GO" id="GO:0006094">
    <property type="term" value="P:gluconeogenesis"/>
    <property type="evidence" value="ECO:0007669"/>
    <property type="project" value="UniProtKB-UniPathway"/>
</dbReference>
<dbReference type="GO" id="GO:0008986">
    <property type="term" value="F:pyruvate, water dikinase activity"/>
    <property type="evidence" value="ECO:0007669"/>
    <property type="project" value="UniProtKB-EC"/>
</dbReference>
<keyword evidence="7 15" id="KW-0808">Transferase</keyword>
<keyword evidence="10 15" id="KW-0418">Kinase</keyword>
<keyword evidence="11 15" id="KW-0067">ATP-binding</keyword>
<evidence type="ECO:0000256" key="15">
    <source>
        <dbReference type="PIRNR" id="PIRNR000854"/>
    </source>
</evidence>
<dbReference type="InterPro" id="IPR008279">
    <property type="entry name" value="PEP-util_enz_mobile_dom"/>
</dbReference>
<gene>
    <name evidence="19" type="ORF">SAMN05444394_3601</name>
</gene>
<reference evidence="20" key="1">
    <citation type="submission" date="2016-11" db="EMBL/GenBank/DDBJ databases">
        <authorList>
            <person name="Varghese N."/>
            <person name="Submissions S."/>
        </authorList>
    </citation>
    <scope>NUCLEOTIDE SEQUENCE [LARGE SCALE GENOMIC DNA]</scope>
    <source>
        <strain evidence="20">DSM 15292</strain>
    </source>
</reference>
<dbReference type="PANTHER" id="PTHR43030:SF1">
    <property type="entry name" value="PHOSPHOENOLPYRUVATE SYNTHASE"/>
    <property type="match status" value="1"/>
</dbReference>
<evidence type="ECO:0000256" key="12">
    <source>
        <dbReference type="ARBA" id="ARBA00022842"/>
    </source>
</evidence>
<evidence type="ECO:0000259" key="18">
    <source>
        <dbReference type="Pfam" id="PF02896"/>
    </source>
</evidence>
<evidence type="ECO:0000256" key="1">
    <source>
        <dbReference type="ARBA" id="ARBA00001946"/>
    </source>
</evidence>
<dbReference type="SUPFAM" id="SSF51621">
    <property type="entry name" value="Phosphoenolpyruvate/pyruvate domain"/>
    <property type="match status" value="1"/>
</dbReference>
<dbReference type="OrthoDB" id="9765468at2"/>
<dbReference type="Proteomes" id="UP000185221">
    <property type="component" value="Unassembled WGS sequence"/>
</dbReference>
<feature type="domain" description="PEP-utilising enzyme C-terminal" evidence="18">
    <location>
        <begin position="492"/>
        <end position="778"/>
    </location>
</feature>
<dbReference type="InterPro" id="IPR018274">
    <property type="entry name" value="PEP_util_AS"/>
</dbReference>
<evidence type="ECO:0000313" key="19">
    <source>
        <dbReference type="EMBL" id="SIO15468.1"/>
    </source>
</evidence>
<name>A0A1N6H6P0_9BACT</name>
<feature type="domain" description="PEP-utilising enzyme mobile" evidence="16">
    <location>
        <begin position="380"/>
        <end position="451"/>
    </location>
</feature>
<dbReference type="RefSeq" id="WP_074226377.1">
    <property type="nucleotide sequence ID" value="NZ_FSRC01000003.1"/>
</dbReference>
<dbReference type="GO" id="GO:0046872">
    <property type="term" value="F:metal ion binding"/>
    <property type="evidence" value="ECO:0007669"/>
    <property type="project" value="UniProtKB-KW"/>
</dbReference>
<dbReference type="PROSITE" id="PS00370">
    <property type="entry name" value="PEP_ENZYMES_PHOS_SITE"/>
    <property type="match status" value="1"/>
</dbReference>
<dbReference type="PIRSF" id="PIRSF000854">
    <property type="entry name" value="PEP_synthase"/>
    <property type="match status" value="1"/>
</dbReference>
<dbReference type="UniPathway" id="UPA00138"/>
<feature type="domain" description="Pyruvate phosphate dikinase AMP/ATP-binding" evidence="17">
    <location>
        <begin position="17"/>
        <end position="336"/>
    </location>
</feature>
<dbReference type="InterPro" id="IPR015813">
    <property type="entry name" value="Pyrv/PenolPyrv_kinase-like_dom"/>
</dbReference>
<dbReference type="InterPro" id="IPR023151">
    <property type="entry name" value="PEP_util_CS"/>
</dbReference>
<evidence type="ECO:0000256" key="14">
    <source>
        <dbReference type="ARBA" id="ARBA00047700"/>
    </source>
</evidence>
<comment type="cofactor">
    <cofactor evidence="1 15">
        <name>Mg(2+)</name>
        <dbReference type="ChEBI" id="CHEBI:18420"/>
    </cofactor>
</comment>
<proteinExistence type="inferred from homology"/>
<dbReference type="Pfam" id="PF01326">
    <property type="entry name" value="PPDK_N"/>
    <property type="match status" value="1"/>
</dbReference>
<evidence type="ECO:0000256" key="9">
    <source>
        <dbReference type="ARBA" id="ARBA00022741"/>
    </source>
</evidence>
<dbReference type="Gene3D" id="3.50.30.10">
    <property type="entry name" value="Phosphohistidine domain"/>
    <property type="match status" value="1"/>
</dbReference>
<dbReference type="Gene3D" id="3.20.20.60">
    <property type="entry name" value="Phosphoenolpyruvate-binding domains"/>
    <property type="match status" value="1"/>
</dbReference>
<evidence type="ECO:0000256" key="4">
    <source>
        <dbReference type="ARBA" id="ARBA00007837"/>
    </source>
</evidence>
<dbReference type="NCBIfam" id="TIGR01418">
    <property type="entry name" value="PEP_synth"/>
    <property type="match status" value="1"/>
</dbReference>
<dbReference type="Gene3D" id="3.30.1490.20">
    <property type="entry name" value="ATP-grasp fold, A domain"/>
    <property type="match status" value="1"/>
</dbReference>
<accession>A0A1N6H6P0</accession>
<keyword evidence="12 15" id="KW-0460">Magnesium</keyword>
<evidence type="ECO:0000256" key="2">
    <source>
        <dbReference type="ARBA" id="ARBA00002988"/>
    </source>
</evidence>
<evidence type="ECO:0000256" key="5">
    <source>
        <dbReference type="ARBA" id="ARBA00011996"/>
    </source>
</evidence>
<sequence length="799" mass="88385">MNDLVISFETIEIGDVPKVGGKNASLGEMYQKLTPLGIRIPNGFAVTAAGYRLFLKENKLSQSIQEKLSKLDLDNFSNLREVSREIKSLILHGKIPDDLAKEIVHSYQSLGGSNRINPDVAVRSSATAEDLPGASFAGLHESFLNINGEQELLKAVRSCFASLYNGRAIKYRHDKGFDHLEIALSVGVQLMVRADKASSGVCFSIDPESGFTQSVLITGCWGLGENIVQGAVIPDEFLVFKPSIEKGKRAILSKKVGSKTKTMIYSENGGVVNLDTSKEKQKAFVLNDEEIEILGQWAIKIENHYGMPMDIEWAKDGLSGDLFIVQARPETVHADKDPYLLKEYALIEKGELLCSGYAIGGGITSGKVKVIFSPSEADQLEEGDILVTEITNPDWDPVMKKAGAIITTKGGRTSHAAIVAREMGALAIVGAEEALETLSNGEVVTLDNSSGKIGKVYGGKLKWKTTEHDFHGLTLPKTKPMFILADPDKAFNLSFFPNQGVGLMRMEFVVNNSIRIHPMALVNFDQLKDKKEQVLIEELCEGYSDKKEYFIDKLSQAIGTISAAFYPKDVILRMSDFKSNEYANLIGGHQFEFDEENPMIGFRGASRYYHERYRNGFALECAAVKRVRDEMGLENLKVMIPFCRTPEEGRRVVHILQEEGIKQGENGLEIYVMAEIPSNVILAQEFSEIFDGFSIGSNDLTQLTLGVDRDSEVLSELFEEQNPAVKWMISEVIRVARKEGKKIGLCGQAPSDNPTFARFLIAQGIDSISFNPDALLKGIENMIQAETQNKTHKNEKVRK</sequence>
<organism evidence="19 20">
    <name type="scientific">Algoriphagus halophilus</name>
    <dbReference type="NCBI Taxonomy" id="226505"/>
    <lineage>
        <taxon>Bacteria</taxon>
        <taxon>Pseudomonadati</taxon>
        <taxon>Bacteroidota</taxon>
        <taxon>Cytophagia</taxon>
        <taxon>Cytophagales</taxon>
        <taxon>Cyclobacteriaceae</taxon>
        <taxon>Algoriphagus</taxon>
    </lineage>
</organism>
<dbReference type="EC" id="2.7.9.2" evidence="5 15"/>